<organism evidence="5 6">
    <name type="scientific">Mycolicibacterium goodii</name>
    <name type="common">Mycobacterium goodii</name>
    <dbReference type="NCBI Taxonomy" id="134601"/>
    <lineage>
        <taxon>Bacteria</taxon>
        <taxon>Bacillati</taxon>
        <taxon>Actinomycetota</taxon>
        <taxon>Actinomycetes</taxon>
        <taxon>Mycobacteriales</taxon>
        <taxon>Mycobacteriaceae</taxon>
        <taxon>Mycolicibacterium</taxon>
    </lineage>
</organism>
<feature type="domain" description="Glycosyl transferase family 1" evidence="3">
    <location>
        <begin position="218"/>
        <end position="386"/>
    </location>
</feature>
<dbReference type="CDD" id="cd03794">
    <property type="entry name" value="GT4_WbuB-like"/>
    <property type="match status" value="1"/>
</dbReference>
<dbReference type="PANTHER" id="PTHR12526">
    <property type="entry name" value="GLYCOSYLTRANSFERASE"/>
    <property type="match status" value="1"/>
</dbReference>
<name>A0ABS6HM31_MYCGD</name>
<reference evidence="5 6" key="1">
    <citation type="submission" date="2021-05" db="EMBL/GenBank/DDBJ databases">
        <title>Draft Genome Sequences of Clinical Respiratory Isolates of Mycobacterium goodii Recovered in Ireland.</title>
        <authorList>
            <person name="Flanagan P.R."/>
            <person name="Mok S."/>
            <person name="Roycroft E."/>
            <person name="Rogers T.R."/>
            <person name="Fitzgibbon M."/>
        </authorList>
    </citation>
    <scope>NUCLEOTIDE SEQUENCE [LARGE SCALE GENOMIC DNA]</scope>
    <source>
        <strain evidence="5 6">14IE55</strain>
    </source>
</reference>
<evidence type="ECO:0000256" key="1">
    <source>
        <dbReference type="ARBA" id="ARBA00022676"/>
    </source>
</evidence>
<dbReference type="EMBL" id="JAHBOM010000008">
    <property type="protein sequence ID" value="MBU8823752.1"/>
    <property type="molecule type" value="Genomic_DNA"/>
</dbReference>
<gene>
    <name evidence="5" type="ORF">KL859_12845</name>
</gene>
<comment type="caution">
    <text evidence="5">The sequence shown here is derived from an EMBL/GenBank/DDBJ whole genome shotgun (WGS) entry which is preliminary data.</text>
</comment>
<keyword evidence="6" id="KW-1185">Reference proteome</keyword>
<dbReference type="Gene3D" id="3.40.50.2000">
    <property type="entry name" value="Glycogen Phosphorylase B"/>
    <property type="match status" value="2"/>
</dbReference>
<evidence type="ECO:0000313" key="5">
    <source>
        <dbReference type="EMBL" id="MBU8823752.1"/>
    </source>
</evidence>
<keyword evidence="1" id="KW-0328">Glycosyltransferase</keyword>
<dbReference type="Proteomes" id="UP000696413">
    <property type="component" value="Unassembled WGS sequence"/>
</dbReference>
<dbReference type="Pfam" id="PF00534">
    <property type="entry name" value="Glycos_transf_1"/>
    <property type="match status" value="1"/>
</dbReference>
<dbReference type="InterPro" id="IPR001296">
    <property type="entry name" value="Glyco_trans_1"/>
</dbReference>
<feature type="domain" description="Glycosyltransferase subfamily 4-like N-terminal" evidence="4">
    <location>
        <begin position="20"/>
        <end position="204"/>
    </location>
</feature>
<evidence type="ECO:0000313" key="6">
    <source>
        <dbReference type="Proteomes" id="UP000696413"/>
    </source>
</evidence>
<proteinExistence type="predicted"/>
<dbReference type="InterPro" id="IPR028098">
    <property type="entry name" value="Glyco_trans_4-like_N"/>
</dbReference>
<keyword evidence="2" id="KW-0808">Transferase</keyword>
<evidence type="ECO:0000259" key="4">
    <source>
        <dbReference type="Pfam" id="PF13579"/>
    </source>
</evidence>
<dbReference type="RefSeq" id="WP_214394828.1">
    <property type="nucleotide sequence ID" value="NZ_JAHBOL010000004.1"/>
</dbReference>
<accession>A0ABS6HM31</accession>
<dbReference type="PANTHER" id="PTHR12526:SF630">
    <property type="entry name" value="GLYCOSYLTRANSFERASE"/>
    <property type="match status" value="1"/>
</dbReference>
<evidence type="ECO:0000259" key="3">
    <source>
        <dbReference type="Pfam" id="PF00534"/>
    </source>
</evidence>
<dbReference type="Pfam" id="PF13579">
    <property type="entry name" value="Glyco_trans_4_4"/>
    <property type="match status" value="1"/>
</dbReference>
<protein>
    <submittedName>
        <fullName evidence="5">Glycosyltransferase family 4 protein</fullName>
    </submittedName>
</protein>
<evidence type="ECO:0000256" key="2">
    <source>
        <dbReference type="ARBA" id="ARBA00022679"/>
    </source>
</evidence>
<dbReference type="SUPFAM" id="SSF53756">
    <property type="entry name" value="UDP-Glycosyltransferase/glycogen phosphorylase"/>
    <property type="match status" value="1"/>
</dbReference>
<sequence length="441" mass="47730">MGHPPVRVSIIAINYAPERTGIAPYTTGLATGLAERGYQVQVLTGFPHYPQWARDRTTSGFRLQQKIDGVNVRRFSHYVPQVLSWPGRGAMELTFGLQLMVTRWGRPDVVLCMTPPLLSTAMSAFRTRLTPRRPALGVVVQDLYGRGAAETGAVSEPSVKVAEAVESTALRLADGVAVIHSGFIDDLVRHLGVDRRRICEIRNWNHVEAPDTVASRVYRQDHNWGEDEVIVLHAGNMGYKQGLENVIAAAKVAERSGTGVRFVLLGDGNQRASLEAAGAGIRNLEFLPPVTEGVFPTVLGAADVLLVNERPGVAQMAVPSKLTSYFKAGKPVLGATDAAGFTASELAASGAGVCVPAGRPDLLVRESLRLGTDSTLGAQLGAAGRRYCAEVLSEKTALDRYEQWIINLADMRHRGFPEPVMTARKSAAVHDGERPWAYENH</sequence>